<dbReference type="SUPFAM" id="SSF56801">
    <property type="entry name" value="Acetyl-CoA synthetase-like"/>
    <property type="match status" value="1"/>
</dbReference>
<dbReference type="Pfam" id="PF00550">
    <property type="entry name" value="PP-binding"/>
    <property type="match status" value="1"/>
</dbReference>
<dbReference type="Gene3D" id="3.40.50.720">
    <property type="entry name" value="NAD(P)-binding Rossmann-like Domain"/>
    <property type="match status" value="1"/>
</dbReference>
<reference evidence="5" key="2">
    <citation type="submission" date="2023-01" db="EMBL/GenBank/DDBJ databases">
        <authorList>
            <person name="Petersen C."/>
        </authorList>
    </citation>
    <scope>NUCLEOTIDE SEQUENCE</scope>
    <source>
        <strain evidence="5">IBT 12815</strain>
    </source>
</reference>
<dbReference type="InterPro" id="IPR036736">
    <property type="entry name" value="ACP-like_sf"/>
</dbReference>
<dbReference type="GO" id="GO:0044550">
    <property type="term" value="P:secondary metabolite biosynthetic process"/>
    <property type="evidence" value="ECO:0007669"/>
    <property type="project" value="UniProtKB-ARBA"/>
</dbReference>
<dbReference type="PANTHER" id="PTHR44845:SF4">
    <property type="entry name" value="NONRIBOSOMAL PEPTIDE SYNTHASE INPA"/>
    <property type="match status" value="1"/>
</dbReference>
<dbReference type="EMBL" id="JAQJAE010000004">
    <property type="protein sequence ID" value="KAJ5598080.1"/>
    <property type="molecule type" value="Genomic_DNA"/>
</dbReference>
<dbReference type="Gene3D" id="1.10.1200.10">
    <property type="entry name" value="ACP-like"/>
    <property type="match status" value="1"/>
</dbReference>
<dbReference type="RefSeq" id="XP_056751295.1">
    <property type="nucleotide sequence ID" value="XM_056899219.1"/>
</dbReference>
<keyword evidence="2" id="KW-0597">Phosphoprotein</keyword>
<dbReference type="InterPro" id="IPR013120">
    <property type="entry name" value="FAR_NAD-bd"/>
</dbReference>
<dbReference type="SUPFAM" id="SSF47336">
    <property type="entry name" value="ACP-like"/>
    <property type="match status" value="1"/>
</dbReference>
<protein>
    <submittedName>
        <fullName evidence="5">Amino acid adenylation</fullName>
    </submittedName>
</protein>
<gene>
    <name evidence="5" type="ORF">N7537_008164</name>
</gene>
<evidence type="ECO:0000256" key="3">
    <source>
        <dbReference type="SAM" id="MobiDB-lite"/>
    </source>
</evidence>
<accession>A0AAD6DZY1</accession>
<organism evidence="5 6">
    <name type="scientific">Penicillium hordei</name>
    <dbReference type="NCBI Taxonomy" id="40994"/>
    <lineage>
        <taxon>Eukaryota</taxon>
        <taxon>Fungi</taxon>
        <taxon>Dikarya</taxon>
        <taxon>Ascomycota</taxon>
        <taxon>Pezizomycotina</taxon>
        <taxon>Eurotiomycetes</taxon>
        <taxon>Eurotiomycetidae</taxon>
        <taxon>Eurotiales</taxon>
        <taxon>Aspergillaceae</taxon>
        <taxon>Penicillium</taxon>
    </lineage>
</organism>
<proteinExistence type="predicted"/>
<dbReference type="AlphaFoldDB" id="A0AAD6DZY1"/>
<name>A0AAD6DZY1_9EURO</name>
<reference evidence="5" key="1">
    <citation type="journal article" date="2023" name="IMA Fungus">
        <title>Comparative genomic study of the Penicillium genus elucidates a diverse pangenome and 15 lateral gene transfer events.</title>
        <authorList>
            <person name="Petersen C."/>
            <person name="Sorensen T."/>
            <person name="Nielsen M.R."/>
            <person name="Sondergaard T.E."/>
            <person name="Sorensen J.L."/>
            <person name="Fitzpatrick D.A."/>
            <person name="Frisvad J.C."/>
            <person name="Nielsen K.L."/>
        </authorList>
    </citation>
    <scope>NUCLEOTIDE SEQUENCE</scope>
    <source>
        <strain evidence="5">IBT 12815</strain>
    </source>
</reference>
<dbReference type="PANTHER" id="PTHR44845">
    <property type="entry name" value="CARRIER DOMAIN-CONTAINING PROTEIN"/>
    <property type="match status" value="1"/>
</dbReference>
<keyword evidence="1" id="KW-0596">Phosphopantetheine</keyword>
<keyword evidence="6" id="KW-1185">Reference proteome</keyword>
<dbReference type="Gene3D" id="3.30.300.30">
    <property type="match status" value="1"/>
</dbReference>
<dbReference type="PROSITE" id="PS50075">
    <property type="entry name" value="CARRIER"/>
    <property type="match status" value="1"/>
</dbReference>
<dbReference type="GeneID" id="81589461"/>
<dbReference type="SUPFAM" id="SSF51735">
    <property type="entry name" value="NAD(P)-binding Rossmann-fold domains"/>
    <property type="match status" value="1"/>
</dbReference>
<evidence type="ECO:0000256" key="1">
    <source>
        <dbReference type="ARBA" id="ARBA00022450"/>
    </source>
</evidence>
<dbReference type="InterPro" id="IPR045851">
    <property type="entry name" value="AMP-bd_C_sf"/>
</dbReference>
<feature type="region of interest" description="Disordered" evidence="3">
    <location>
        <begin position="596"/>
        <end position="619"/>
    </location>
</feature>
<evidence type="ECO:0000313" key="5">
    <source>
        <dbReference type="EMBL" id="KAJ5598080.1"/>
    </source>
</evidence>
<dbReference type="Pfam" id="PF07993">
    <property type="entry name" value="NAD_binding_4"/>
    <property type="match status" value="1"/>
</dbReference>
<dbReference type="InterPro" id="IPR009081">
    <property type="entry name" value="PP-bd_ACP"/>
</dbReference>
<evidence type="ECO:0000259" key="4">
    <source>
        <dbReference type="PROSITE" id="PS50075"/>
    </source>
</evidence>
<dbReference type="Proteomes" id="UP001213799">
    <property type="component" value="Unassembled WGS sequence"/>
</dbReference>
<comment type="caution">
    <text evidence="5">The sequence shown here is derived from an EMBL/GenBank/DDBJ whole genome shotgun (WGS) entry which is preliminary data.</text>
</comment>
<evidence type="ECO:0000313" key="6">
    <source>
        <dbReference type="Proteomes" id="UP001213799"/>
    </source>
</evidence>
<dbReference type="InterPro" id="IPR036291">
    <property type="entry name" value="NAD(P)-bd_dom_sf"/>
</dbReference>
<sequence>MLQLLSPQGETSGGKVLAPVPMHQLSLLGMDTAAITRKIEEFLPSYMIPDRYIAVERLPTSLAAKLDRKRVESWLTQPPSEVLPRWGSETESEIRDVEPMLGPDETVAIAISCRIAALMERDRDVSPVLEGRDFAIAAAGLDSIQVTSLVGFLRQTYAVNIPVRKMLDGTATVRSLAALVTHDKPAGTEPRSIDLTGEVARLVRTVNRQLPAPRVPSPQPRDQVVFLTGCTSLLGTEILHQLCETPDVRQVIVHVRAKTAQEASTRCKNAARRANWWSEERHGHKVEVWAGDLSQPRLGLSDQHWACISGGPSVQGSAGAGSCVVDAIIHAGAAVNWNAGYGLLRAVNVDSTVDLIRAALASPARPRLVYVSGGHSWDLEETDASLADQVVSSGSGYSQSKFVAEMVVRHFAAHHPYSGQLSIVKPGLIIGTPQDGVPNIDDYLWRITAAAVGVGSYSAEDLNTGLWITSSCQVAETIVRKALALEASDRPITYITDGVTVSEYWDTVNDALGGEQRLIAVPHDLWVSRVTQAIDIRGRNHPLWPVKEIFEEVDGHFGGADFSSLRLDHHKPHVKAAIRKNVEFLVKLDFLGASDEKARPSSEGAFRRTGQVWSSAKTA</sequence>
<evidence type="ECO:0000256" key="2">
    <source>
        <dbReference type="ARBA" id="ARBA00022553"/>
    </source>
</evidence>
<feature type="domain" description="Carrier" evidence="4">
    <location>
        <begin position="102"/>
        <end position="184"/>
    </location>
</feature>